<sequence>MGTDVIERVQEFNQYYSELLGLLTDQYLGLDRPLGQARLLWEIRGRVGVRDLRDRLGLDSGYLSRLLRTLEKQDMVRIAPDPADGRAGIVQLTDAGLQERAALDKRCRAAVAALLAGLSPNQQDELVAAQRQVQRLLRLATITIAPAPADDARARQCLRQYAAELVERFPEGYDESTLTRPDDLDETLILACEQDRPVGCGMWVRLAPGIAEVRHLWTHPASRGLGLGRRLLKGIEADAATHGIGTLRLGTHRSLGEAIALYRGSGYQEIPAYLSSPYNQLCFEKHLSVSSIGNR</sequence>
<dbReference type="Gene3D" id="1.10.10.10">
    <property type="entry name" value="Winged helix-like DNA-binding domain superfamily/Winged helix DNA-binding domain"/>
    <property type="match status" value="1"/>
</dbReference>
<evidence type="ECO:0000313" key="6">
    <source>
        <dbReference type="Proteomes" id="UP000624325"/>
    </source>
</evidence>
<dbReference type="RefSeq" id="WP_203703729.1">
    <property type="nucleotide sequence ID" value="NZ_BAAALU010000010.1"/>
</dbReference>
<dbReference type="Pfam" id="PF12802">
    <property type="entry name" value="MarR_2"/>
    <property type="match status" value="1"/>
</dbReference>
<dbReference type="Proteomes" id="UP000624325">
    <property type="component" value="Unassembled WGS sequence"/>
</dbReference>
<dbReference type="SUPFAM" id="SSF55729">
    <property type="entry name" value="Acyl-CoA N-acyltransferases (Nat)"/>
    <property type="match status" value="1"/>
</dbReference>
<feature type="domain" description="HTH marR-type" evidence="3">
    <location>
        <begin position="1"/>
        <end position="135"/>
    </location>
</feature>
<dbReference type="SMART" id="SM00347">
    <property type="entry name" value="HTH_MARR"/>
    <property type="match status" value="1"/>
</dbReference>
<dbReference type="PANTHER" id="PTHR43877:SF2">
    <property type="entry name" value="AMINOALKYLPHOSPHONATE N-ACETYLTRANSFERASE-RELATED"/>
    <property type="match status" value="1"/>
</dbReference>
<evidence type="ECO:0000259" key="3">
    <source>
        <dbReference type="PROSITE" id="PS50995"/>
    </source>
</evidence>
<keyword evidence="6" id="KW-1185">Reference proteome</keyword>
<name>A0ABQ4C3W3_9ACTN</name>
<dbReference type="InterPro" id="IPR000182">
    <property type="entry name" value="GNAT_dom"/>
</dbReference>
<evidence type="ECO:0000313" key="5">
    <source>
        <dbReference type="EMBL" id="GIF57447.1"/>
    </source>
</evidence>
<dbReference type="SUPFAM" id="SSF46785">
    <property type="entry name" value="Winged helix' DNA-binding domain"/>
    <property type="match status" value="1"/>
</dbReference>
<proteinExistence type="predicted"/>
<keyword evidence="1" id="KW-0808">Transferase</keyword>
<dbReference type="PANTHER" id="PTHR43877">
    <property type="entry name" value="AMINOALKYLPHOSPHONATE N-ACETYLTRANSFERASE-RELATED-RELATED"/>
    <property type="match status" value="1"/>
</dbReference>
<feature type="domain" description="N-acetyltransferase" evidence="4">
    <location>
        <begin position="142"/>
        <end position="288"/>
    </location>
</feature>
<evidence type="ECO:0000256" key="2">
    <source>
        <dbReference type="ARBA" id="ARBA00023315"/>
    </source>
</evidence>
<dbReference type="InterPro" id="IPR050832">
    <property type="entry name" value="Bact_Acetyltransf"/>
</dbReference>
<reference evidence="5 6" key="1">
    <citation type="submission" date="2021-01" db="EMBL/GenBank/DDBJ databases">
        <title>Whole genome shotgun sequence of Asanoa iriomotensis NBRC 100142.</title>
        <authorList>
            <person name="Komaki H."/>
            <person name="Tamura T."/>
        </authorList>
    </citation>
    <scope>NUCLEOTIDE SEQUENCE [LARGE SCALE GENOMIC DNA]</scope>
    <source>
        <strain evidence="5 6">NBRC 100142</strain>
    </source>
</reference>
<accession>A0ABQ4C3W3</accession>
<organism evidence="5 6">
    <name type="scientific">Asanoa iriomotensis</name>
    <dbReference type="NCBI Taxonomy" id="234613"/>
    <lineage>
        <taxon>Bacteria</taxon>
        <taxon>Bacillati</taxon>
        <taxon>Actinomycetota</taxon>
        <taxon>Actinomycetes</taxon>
        <taxon>Micromonosporales</taxon>
        <taxon>Micromonosporaceae</taxon>
        <taxon>Asanoa</taxon>
    </lineage>
</organism>
<keyword evidence="2" id="KW-0012">Acyltransferase</keyword>
<comment type="caution">
    <text evidence="5">The sequence shown here is derived from an EMBL/GenBank/DDBJ whole genome shotgun (WGS) entry which is preliminary data.</text>
</comment>
<dbReference type="InterPro" id="IPR000835">
    <property type="entry name" value="HTH_MarR-typ"/>
</dbReference>
<dbReference type="InterPro" id="IPR016181">
    <property type="entry name" value="Acyl_CoA_acyltransferase"/>
</dbReference>
<dbReference type="InterPro" id="IPR036388">
    <property type="entry name" value="WH-like_DNA-bd_sf"/>
</dbReference>
<evidence type="ECO:0000259" key="4">
    <source>
        <dbReference type="PROSITE" id="PS51186"/>
    </source>
</evidence>
<dbReference type="Gene3D" id="3.40.630.30">
    <property type="match status" value="1"/>
</dbReference>
<dbReference type="Pfam" id="PF00583">
    <property type="entry name" value="Acetyltransf_1"/>
    <property type="match status" value="1"/>
</dbReference>
<dbReference type="InterPro" id="IPR036390">
    <property type="entry name" value="WH_DNA-bd_sf"/>
</dbReference>
<dbReference type="PROSITE" id="PS50995">
    <property type="entry name" value="HTH_MARR_2"/>
    <property type="match status" value="1"/>
</dbReference>
<evidence type="ECO:0000256" key="1">
    <source>
        <dbReference type="ARBA" id="ARBA00022679"/>
    </source>
</evidence>
<protein>
    <submittedName>
        <fullName evidence="5">PadR family transcriptional regulator</fullName>
    </submittedName>
</protein>
<dbReference type="EMBL" id="BONC01000023">
    <property type="protein sequence ID" value="GIF57447.1"/>
    <property type="molecule type" value="Genomic_DNA"/>
</dbReference>
<dbReference type="PROSITE" id="PS51186">
    <property type="entry name" value="GNAT"/>
    <property type="match status" value="1"/>
</dbReference>
<gene>
    <name evidence="5" type="ORF">Air01nite_35420</name>
</gene>